<dbReference type="AlphaFoldDB" id="A0A519BN12"/>
<evidence type="ECO:0008006" key="3">
    <source>
        <dbReference type="Google" id="ProtNLM"/>
    </source>
</evidence>
<reference evidence="1 2" key="1">
    <citation type="journal article" date="2019" name="ISME J.">
        <title>Insights into ecological role of a new deltaproteobacterial order Candidatus Acidulodesulfobacterales by metagenomics and metatranscriptomics.</title>
        <authorList>
            <person name="Tan S."/>
            <person name="Liu J."/>
            <person name="Fang Y."/>
            <person name="Hedlund B.P."/>
            <person name="Lian Z.H."/>
            <person name="Huang L.Y."/>
            <person name="Li J.T."/>
            <person name="Huang L.N."/>
            <person name="Li W.J."/>
            <person name="Jiang H.C."/>
            <person name="Dong H.L."/>
            <person name="Shu W.S."/>
        </authorList>
    </citation>
    <scope>NUCLEOTIDE SEQUENCE [LARGE SCALE GENOMIC DNA]</scope>
    <source>
        <strain evidence="1">AP1</strain>
    </source>
</reference>
<name>A0A519BN12_9DELT</name>
<evidence type="ECO:0000313" key="2">
    <source>
        <dbReference type="Proteomes" id="UP000319296"/>
    </source>
</evidence>
<evidence type="ECO:0000313" key="1">
    <source>
        <dbReference type="EMBL" id="RZD18662.1"/>
    </source>
</evidence>
<organism evidence="1 2">
    <name type="scientific">Candidatus Acididesulfobacter diazotrophicus</name>
    <dbReference type="NCBI Taxonomy" id="2597226"/>
    <lineage>
        <taxon>Bacteria</taxon>
        <taxon>Deltaproteobacteria</taxon>
        <taxon>Candidatus Acidulodesulfobacterales</taxon>
        <taxon>Candidatus Acididesulfobacter</taxon>
    </lineage>
</organism>
<proteinExistence type="predicted"/>
<sequence>MVDVIKSKNDIYIRMTDERWFHIIENHDDVAGYYDDVLDTIENPDFIIKGYKDALIALKQQSSNKKYLAVVYKEIGENDGFVITAYFTSKFKLEKEEILWKK</sequence>
<protein>
    <recommendedName>
        <fullName evidence="3">Phage-Barnase-EndoU-ColicinE5/D-RelE like nuclease 2 domain-containing protein</fullName>
    </recommendedName>
</protein>
<accession>A0A519BN12</accession>
<comment type="caution">
    <text evidence="1">The sequence shown here is derived from an EMBL/GenBank/DDBJ whole genome shotgun (WGS) entry which is preliminary data.</text>
</comment>
<dbReference type="EMBL" id="SGBB01000006">
    <property type="protein sequence ID" value="RZD18662.1"/>
    <property type="molecule type" value="Genomic_DNA"/>
</dbReference>
<dbReference type="Proteomes" id="UP000319296">
    <property type="component" value="Unassembled WGS sequence"/>
</dbReference>
<gene>
    <name evidence="1" type="ORF">EVG15_04580</name>
</gene>